<dbReference type="Gene3D" id="1.20.58.1120">
    <property type="match status" value="1"/>
</dbReference>
<comment type="similarity">
    <text evidence="2">Belongs to the dynein heavy chain family.</text>
</comment>
<dbReference type="Gene3D" id="3.10.490.20">
    <property type="match status" value="1"/>
</dbReference>
<evidence type="ECO:0000256" key="13">
    <source>
        <dbReference type="ARBA" id="ARBA00023273"/>
    </source>
</evidence>
<dbReference type="Gene3D" id="1.20.920.20">
    <property type="match status" value="1"/>
</dbReference>
<dbReference type="Pfam" id="PF12781">
    <property type="entry name" value="AAA_9"/>
    <property type="match status" value="1"/>
</dbReference>
<feature type="compositionally biased region" description="Gly residues" evidence="15">
    <location>
        <begin position="2812"/>
        <end position="2827"/>
    </location>
</feature>
<feature type="domain" description="Dynein heavy chain linker" evidence="16">
    <location>
        <begin position="1283"/>
        <end position="1558"/>
    </location>
</feature>
<evidence type="ECO:0000256" key="8">
    <source>
        <dbReference type="ARBA" id="ARBA00023017"/>
    </source>
</evidence>
<feature type="domain" description="Dynein heavy chain 3 AAA+ lid" evidence="22">
    <location>
        <begin position="2607"/>
        <end position="2686"/>
    </location>
</feature>
<feature type="domain" description="Dynein heavy chain AAA module D4" evidence="19">
    <location>
        <begin position="2837"/>
        <end position="2944"/>
    </location>
</feature>
<keyword evidence="13" id="KW-0966">Cell projection</keyword>
<dbReference type="InterPro" id="IPR041466">
    <property type="entry name" value="Dynein_AAA5_ext"/>
</dbReference>
<dbReference type="InterPro" id="IPR041658">
    <property type="entry name" value="AAA_lid_11"/>
</dbReference>
<evidence type="ECO:0000259" key="16">
    <source>
        <dbReference type="Pfam" id="PF08393"/>
    </source>
</evidence>
<keyword evidence="5" id="KW-0547">Nucleotide-binding</keyword>
<feature type="domain" description="Dynein heavy chain coiled coil stalk" evidence="18">
    <location>
        <begin position="3031"/>
        <end position="3370"/>
    </location>
</feature>
<evidence type="ECO:0000259" key="18">
    <source>
        <dbReference type="Pfam" id="PF12777"/>
    </source>
</evidence>
<dbReference type="Gene3D" id="3.40.50.300">
    <property type="entry name" value="P-loop containing nucleotide triphosphate hydrolases"/>
    <property type="match status" value="5"/>
</dbReference>
<gene>
    <name evidence="25" type="ORF">DUNSADRAFT_8192</name>
</gene>
<dbReference type="InterPro" id="IPR024743">
    <property type="entry name" value="Dynein_HC_stalk"/>
</dbReference>
<dbReference type="EMBL" id="MU069733">
    <property type="protein sequence ID" value="KAF5834888.1"/>
    <property type="molecule type" value="Genomic_DNA"/>
</dbReference>
<dbReference type="Pfam" id="PF08393">
    <property type="entry name" value="DHC_N2"/>
    <property type="match status" value="1"/>
</dbReference>
<dbReference type="Gene3D" id="1.20.920.30">
    <property type="match status" value="1"/>
</dbReference>
<feature type="region of interest" description="Disordered" evidence="15">
    <location>
        <begin position="852"/>
        <end position="944"/>
    </location>
</feature>
<dbReference type="Pfam" id="PF17852">
    <property type="entry name" value="Dynein_AAA_lid"/>
    <property type="match status" value="1"/>
</dbReference>
<dbReference type="InterPro" id="IPR027417">
    <property type="entry name" value="P-loop_NTPase"/>
</dbReference>
<evidence type="ECO:0000256" key="6">
    <source>
        <dbReference type="ARBA" id="ARBA00022794"/>
    </source>
</evidence>
<keyword evidence="26" id="KW-1185">Reference proteome</keyword>
<dbReference type="Pfam" id="PF12775">
    <property type="entry name" value="AAA_7"/>
    <property type="match status" value="1"/>
</dbReference>
<dbReference type="Gene3D" id="1.20.140.100">
    <property type="entry name" value="Dynein heavy chain, N-terminal domain 2"/>
    <property type="match status" value="1"/>
</dbReference>
<dbReference type="InterPro" id="IPR042219">
    <property type="entry name" value="AAA_lid_11_sf"/>
</dbReference>
<dbReference type="Gene3D" id="1.10.8.720">
    <property type="entry name" value="Region D6 of dynein motor"/>
    <property type="match status" value="1"/>
</dbReference>
<dbReference type="Gene3D" id="1.20.1270.280">
    <property type="match status" value="1"/>
</dbReference>
<dbReference type="InterPro" id="IPR042222">
    <property type="entry name" value="Dynein_2_N"/>
</dbReference>
<dbReference type="Pfam" id="PF12774">
    <property type="entry name" value="AAA_6"/>
    <property type="match status" value="1"/>
</dbReference>
<evidence type="ECO:0000256" key="3">
    <source>
        <dbReference type="ARBA" id="ARBA00022490"/>
    </source>
</evidence>
<dbReference type="Gene3D" id="6.10.140.1060">
    <property type="match status" value="1"/>
</dbReference>
<dbReference type="InterPro" id="IPR026983">
    <property type="entry name" value="DHC"/>
</dbReference>
<evidence type="ECO:0000259" key="24">
    <source>
        <dbReference type="Pfam" id="PF18199"/>
    </source>
</evidence>
<evidence type="ECO:0000256" key="9">
    <source>
        <dbReference type="ARBA" id="ARBA00023054"/>
    </source>
</evidence>
<dbReference type="InterPro" id="IPR035706">
    <property type="entry name" value="AAA_9"/>
</dbReference>
<proteinExistence type="inferred from homology"/>
<keyword evidence="9 14" id="KW-0175">Coiled coil</keyword>
<dbReference type="InterPro" id="IPR013602">
    <property type="entry name" value="Dynein_heavy_linker"/>
</dbReference>
<dbReference type="PANTHER" id="PTHR45703">
    <property type="entry name" value="DYNEIN HEAVY CHAIN"/>
    <property type="match status" value="1"/>
</dbReference>
<protein>
    <recommendedName>
        <fullName evidence="27">Dynein heavy chain</fullName>
    </recommendedName>
</protein>
<evidence type="ECO:0000259" key="23">
    <source>
        <dbReference type="Pfam" id="PF18198"/>
    </source>
</evidence>
<dbReference type="Gene3D" id="1.10.287.2620">
    <property type="match status" value="1"/>
</dbReference>
<evidence type="ECO:0000259" key="21">
    <source>
        <dbReference type="Pfam" id="PF17852"/>
    </source>
</evidence>
<reference evidence="25" key="1">
    <citation type="submission" date="2017-08" db="EMBL/GenBank/DDBJ databases">
        <authorList>
            <person name="Polle J.E."/>
            <person name="Barry K."/>
            <person name="Cushman J."/>
            <person name="Schmutz J."/>
            <person name="Tran D."/>
            <person name="Hathwaick L.T."/>
            <person name="Yim W.C."/>
            <person name="Jenkins J."/>
            <person name="Mckie-Krisberg Z.M."/>
            <person name="Prochnik S."/>
            <person name="Lindquist E."/>
            <person name="Dockter R.B."/>
            <person name="Adam C."/>
            <person name="Molina H."/>
            <person name="Bunkerborg J."/>
            <person name="Jin E."/>
            <person name="Buchheim M."/>
            <person name="Magnuson J."/>
        </authorList>
    </citation>
    <scope>NUCLEOTIDE SEQUENCE</scope>
    <source>
        <strain evidence="25">CCAP 19/18</strain>
    </source>
</reference>
<dbReference type="Pfam" id="PF12780">
    <property type="entry name" value="AAA_8"/>
    <property type="match status" value="2"/>
</dbReference>
<evidence type="ECO:0000256" key="7">
    <source>
        <dbReference type="ARBA" id="ARBA00022840"/>
    </source>
</evidence>
<evidence type="ECO:0000256" key="5">
    <source>
        <dbReference type="ARBA" id="ARBA00022741"/>
    </source>
</evidence>
<feature type="coiled-coil region" evidence="14">
    <location>
        <begin position="3074"/>
        <end position="3108"/>
    </location>
</feature>
<dbReference type="InterPro" id="IPR024317">
    <property type="entry name" value="Dynein_heavy_chain_D4_dom"/>
</dbReference>
<evidence type="ECO:0000256" key="15">
    <source>
        <dbReference type="SAM" id="MobiDB-lite"/>
    </source>
</evidence>
<keyword evidence="10" id="KW-0969">Cilium</keyword>
<feature type="compositionally biased region" description="Low complexity" evidence="15">
    <location>
        <begin position="147"/>
        <end position="157"/>
    </location>
</feature>
<accession>A0ABQ7GJU5</accession>
<feature type="domain" description="Dynein heavy chain hydrolytic ATP-binding dynein motor region" evidence="17">
    <location>
        <begin position="1771"/>
        <end position="2097"/>
    </location>
</feature>
<feature type="domain" description="Dynein heavy chain AAA module D4" evidence="19">
    <location>
        <begin position="2945"/>
        <end position="3017"/>
    </location>
</feature>
<dbReference type="Pfam" id="PF12777">
    <property type="entry name" value="MT"/>
    <property type="match status" value="1"/>
</dbReference>
<evidence type="ECO:0000259" key="20">
    <source>
        <dbReference type="Pfam" id="PF12781"/>
    </source>
</evidence>
<dbReference type="Pfam" id="PF18198">
    <property type="entry name" value="AAA_lid_11"/>
    <property type="match status" value="1"/>
</dbReference>
<dbReference type="Gene3D" id="1.10.8.710">
    <property type="match status" value="1"/>
</dbReference>
<evidence type="ECO:0000313" key="25">
    <source>
        <dbReference type="EMBL" id="KAF5834888.1"/>
    </source>
</evidence>
<feature type="coiled-coil region" evidence="14">
    <location>
        <begin position="1139"/>
        <end position="1166"/>
    </location>
</feature>
<dbReference type="SUPFAM" id="SSF52540">
    <property type="entry name" value="P-loop containing nucleoside triphosphate hydrolases"/>
    <property type="match status" value="4"/>
</dbReference>
<dbReference type="InterPro" id="IPR043160">
    <property type="entry name" value="Dynein_C_barrel"/>
</dbReference>
<feature type="compositionally biased region" description="Basic and acidic residues" evidence="15">
    <location>
        <begin position="873"/>
        <end position="883"/>
    </location>
</feature>
<keyword evidence="7" id="KW-0067">ATP-binding</keyword>
<feature type="domain" description="Dynein heavy chain AAA 5 extension" evidence="21">
    <location>
        <begin position="2265"/>
        <end position="2416"/>
    </location>
</feature>
<dbReference type="InterPro" id="IPR041228">
    <property type="entry name" value="Dynein_C"/>
</dbReference>
<feature type="region of interest" description="Disordered" evidence="15">
    <location>
        <begin position="2805"/>
        <end position="2829"/>
    </location>
</feature>
<keyword evidence="11" id="KW-0505">Motor protein</keyword>
<keyword evidence="8" id="KW-0243">Dynein</keyword>
<dbReference type="InterPro" id="IPR043157">
    <property type="entry name" value="Dynein_AAA1S"/>
</dbReference>
<organism evidence="25 26">
    <name type="scientific">Dunaliella salina</name>
    <name type="common">Green alga</name>
    <name type="synonym">Protococcus salinus</name>
    <dbReference type="NCBI Taxonomy" id="3046"/>
    <lineage>
        <taxon>Eukaryota</taxon>
        <taxon>Viridiplantae</taxon>
        <taxon>Chlorophyta</taxon>
        <taxon>core chlorophytes</taxon>
        <taxon>Chlorophyceae</taxon>
        <taxon>CS clade</taxon>
        <taxon>Chlamydomonadales</taxon>
        <taxon>Dunaliellaceae</taxon>
        <taxon>Dunaliella</taxon>
    </lineage>
</organism>
<evidence type="ECO:0000256" key="11">
    <source>
        <dbReference type="ARBA" id="ARBA00023175"/>
    </source>
</evidence>
<dbReference type="InterPro" id="IPR041589">
    <property type="entry name" value="DNAH3_AAA_lid_1"/>
</dbReference>
<dbReference type="Proteomes" id="UP000815325">
    <property type="component" value="Unassembled WGS sequence"/>
</dbReference>
<evidence type="ECO:0000256" key="4">
    <source>
        <dbReference type="ARBA" id="ARBA00022701"/>
    </source>
</evidence>
<sequence length="4388" mass="485309">MAPPQKTTLPACSIADLVEPVPDSVVPAGLRQNARSIELFKEEFRAAQRLRSTEDIFIPEVVRTTHPPERAPHGVASNPAPSYVLPPSLQRPTQRKSLGPGHLSQPAIIRPNSPQKGPKFDWSENSLNRPNSEYLLSRQTRPDAIPRKPLSPGRPLSPGGGHPSALHASFEARMSAGSRPLTVKPSAQEVHAFAACTAWRSLSWEGRRKGGGAAGMQHMFHSGGEEAGDFIKEVHGDEEGLLGDMESRPTSAMYGIPLKPAAGGGAAAALQNRAGAMGLPPRSNLGTAQGRAREPPGSALRTEGAVDTMGTIALNGVVDHMRATSASLRRYNVPPTPSAISSISKTFARKPMAPHKQDARQLTPSERVASNFSPYARGMSPRTLEAFIPGGIKPGVTGQPMPSEWQEVDEQDEVLGVPEADGVLAATQGTDGPLSAPPTRPITSFGMPLPRAPSPDGNGGGVSSGGLRQKLVKRLNLRFKGEDPALHCKRVAEAKQARLDAEAELRLLFYLDALDPGVEEVLATYDFHAALARTAMQVRRLSPTVLEAVGRVLLEDVADYYERAVKKSILEYRRLDPLEENRLKVLWLPPLKPKPPAPERGMLPVTDNQQPRLHHMLLSALVHIEGIVQTIMAQPLWSLSHENEIAFFSTSPSRLQPMLLSALVHIEGIAQTIVAQPLWSLSQETPEFKVAVGSSEFTASEAGPPPFPLAKFEALQHSHLRQVIKFIELKLAEALSVAEDEKLAIVLNNGQPYEEGQPKGDAHAALLHLVRLRMADACYSLLLTSAEAYASSLETFQEYEPTPLSSFGVREVFSSGAFLRVALEEAHVVQARERAIEAARAAASSKVKAMLGTPLPSARGHPADQEAGGAQPSKDESQAKKDAGQVPEGDGSSANPGNGPSAPMGSKGQPGESGSDDDDEAEEEAKRKQAAPAEPEPEPEPVTGDKLVVLVPSPEDIADVGAGMFGEMFDDLAAVQNCFTADPSENAPLCSAEAWSKDATLERAKTRVAHVVALGLERAHEVASLFYDAAQALNFDLAKLLKSLEPMDAPLTKYAEHIGRLRAAAQAAHVAAPSEVWTGLLLVDTAPLKASLGDKAEAAVEALLSQLLQKSIDMYEHVCNRCEALTDELLRPASDTRAVLDLKGRLAAAEAEMDEMKAILATSKERDNFRIAYRHEASLDEEFAYLALDAHCWPKEMNETFNNAWNKVETEHFKFQDALRQTRSDLKQELAEQQVDATDLAENAHTGRQLQDRLAELQEHSISINEEEGLFGWERSDWPQIGELTKELDPYASLWHVVSEFSLKSDDWLLGSLQDLNPEDVDDLVNEWYKRLQRLTKSMPLAEHRRLAEATRDKLEEFRTYLPVISAVCNPGMRLRHWDALSSAVGTPITPGEDLQLSRLLKAGILRHLDALAETSDAASREHAMERQLDKMEGEWGGVKFELIPWKDTGGYILKGSAVEEAQLLLDDHTIKNQAMQSSPAAEAFEERIDAWVKKLSNMQDIFDAWLLAQAKWMYLGPVYGSEEIAKQMPRERFEFQAADTKWRNIILGVQRQPLVIQLIEILAEAKNPVNVQPFVKKIFEAVNEFKFNEEKDIVGLVSVEGENIPYITAVETQGEMNGVERWLLKAEEVMRKSLAAITKDALEAFNNRPRERWILEWPGQVVIAVGQVYWTKSVTDAMKDGGMYGLQQLAEKNSEELMREVKLVRGNLTSLERATIGALVVIDVHARDIVSDMVAEKVAVEDDFGWLSRLRYHWENGVLLVRMLNAQAYYGYEYLGNSSRLVITPLTDRCYRTLLGAHHLNLGGAPAGPAGTGKTETVKDLAKAVAIQCVVFNCSDGLDYVAMGKFFKGLAASGAWACFDEFNRIELEVLSVVAQQVLTIQRAKGAGKKRFVFEGVDLPLLPTCNVYITMNPGYAGRSELPDNLKALFRDVAMMVPDYHMIAEIMLYSYGYFDARSLAGKLVQTYRLCSEQLSRQDHYDYGMRAVMAVLRAAGNLKRKLPDMAEDVLMLRAITDLNLPKFLDEDVPLFKGILSDLFPGVALPELDYDNLRAALTQNAVRMNLKPLPSFLDKAIQLYEMIIVRHGLMLVGHSFGMKTSAIRVLAAALGDMCNAGQGEQHVKVWTINPKAVTLGQLYGQDDPVSKEWTDGVLAVAFRNAVRDTSSDRKWLVLDGPVDAVWIENMNTVLDDNKKLCLNSGEIIAMQGQMNMVFEVQDLAVASPATVSRCGMVYVQPSLLGWRPIVHCWMQTLPEKTVTPQFRETMLEMLESLLQPLLRLVSKDCKQPVVMQEINLVQSMVRLYESLLKPLIYPPEPLPPGAPPPAKKPVQPSDPQAAVENCLVMALIWGVGGTVDEEGRVLFSQCLRGFLKGDFGAYSEWVPEGKVKPPVQKNPLPPSGNVYDFVYDIQDNTWRNWMETVPLQKIDKDAQYSEVGPTGTGKSVYVKAHLSQMDRNNWITMVFNFSAQTSANMTQDIIDGKLDKRRKGVYGPPVGKKGVIFVDDLNMPQVEKYGAQPPIELLRQTMDHGGWYDRTDNSFRRLVDLQYISAMGPPGGGRNPVTNRFLRHFNVVHVTEFTDNSKTQIFRTLVDWWFAAASLDEELQWMREPLVSASLSVYSTIAAELLPTPAKMHYLFNLRDLSKVFQGMSTVGSGVISDRAKLVRLWVHEVLRVFHDRLVDDPDRVWICEVIKSHIESHFRISVDEALGRIKAPPEPGEEESKLCVVGVNELRTLLWGDFMIPGAEPPKYDEVEDMAAMAAVVQEHMANYNAGERVDGIVVVVVQEHMAAVVVPQMHMEAVAVQEHMTTNNTGAHGSSGGAAGAHGGGGGLAEARPTTAQDFMVFSAELSATYTTSGPNNNWHDDLKKAVRHAGEKHKDTVFLFSDTQIIDETMIEDISNLLNTGEVPNLFDTGDVIAIGEAVRTKARAARMDGSRADLYDFFTQEVRFTIWPDDALMSVASLTLQELAVDDGLCEPLAQQCMHFHRHAQRLTEKFRKEHRRHFYVTPTSYLQLLDCFKMLLARKREEVAGARRRYKTGLDKLASTELQVQGMQAELEALQPQLLASSAETADLMGVIEKQREEADKVKVVVKEDEAKAQTEADKVKEIKDECEADLAEAMPAYEAAIKALDTLTKNDISEVKGMKSPPMPVRIVMEAVCILKSLKPTKIKDPSTGRFVNDYWETSKKMLSDMNFLESLKLYDKDNIDPAIIEALQPLLKNPDFQPAKIKKVSQAAFGLCNWVRAMDTYDRVVKVVRPKKAALAQAEEQLAEVQTALAAKQAELAEVEGKLAELGLQLDAAKERKKNLEVDVKVCEEKLDRAQKLIGGLGGEKARWTAATEHLYHVNERLVGDMLLSAGMIAYLGAFPAELRIQALASWNKELAERSIPSTPSFSFITALGDPVKMRQWGIWGLPRDDVSASNGIIVHESKRWPLCIDPQGQANKWIRSMEASNKLQVLKPSTDPYYLRTLQASLPLGRPVLLEGIGESLDASLEPVLLKMTFKQAGVTCVKLGDSVAEWAPGFRLYMTTKLRNPHYPPEVCTRVCLLNFCITPTGLEDQLLGVVVAKERPDLEEDKAKLIVQGAENARKLKEIENEILRVLSASEGNILDDGEAVDVLQAAKKLSDEIAAKQKQAESTEAAIDRARTGYAPISVHVSILFFCVAELANIDPMYQYSLAYFMSLFVSPKAASVPKRLDMLRDHFTYFLFTNVCRSLFEKDKLLFAFALAAHLGVASGEVMSPQLRFLLTGPLSMDVPAPNPAPEWLSNEAWRALCELDGLAEPFSGLQTSVASAPRKWLAFYNHPTPYEATLPGAFQERLSNFQRLVLIRCLLPDKLVPAISTYVLHALGQKYVEPQAFKLDAVFTDSAAAVPLIFVLSFGSDPMADLLKFADERHKQVICDKTLGGEGPSGAVNPEFRLWLTSYPSADFPQAILENGLKITNEPPKGLRAGLERIYKSDPLTDPSFFEGCRAEVPFKNLMLGLAFFHCVVVGRRLYGPVGWNIPYTFNENDLRISMRQLRMFLDEFESMPLDMLKYTAGECNYGGKVTDGELSTYVSFLSRLPLSETPEMFGLHPNALITRNLQDTKQMLDSLLATMSQSESRTSEGGKSPEDIVYAGAGDILDKLPADFDLEDAAKKFPQTHLESMNTVLCQELGRTNALLQVIRSSLLALQKAVRGIVVMSSQLEAVAYAFLSARVPELWLSRSFPSLKPLGPYIHEVIERCNFFAGWLAKGTPTVFWISGFFFTQAFLTGVKQNFARKYLIPIDLIDFDYEVKDKPGDCDQPHEDGALINGLFLEAAAWDNIAHCLCESQPKVLFTPLPPMLFLPAKLDSFKDVPHYACPLYKTSERRGVLSTTGHSTNFVCDIRLPSEQPQAHWVMRGCAALTSLDA</sequence>
<evidence type="ECO:0000256" key="1">
    <source>
        <dbReference type="ARBA" id="ARBA00004430"/>
    </source>
</evidence>
<comment type="caution">
    <text evidence="25">The sequence shown here is derived from an EMBL/GenBank/DDBJ whole genome shotgun (WGS) entry which is preliminary data.</text>
</comment>
<evidence type="ECO:0000256" key="10">
    <source>
        <dbReference type="ARBA" id="ARBA00023069"/>
    </source>
</evidence>
<evidence type="ECO:0008006" key="27">
    <source>
        <dbReference type="Google" id="ProtNLM"/>
    </source>
</evidence>
<evidence type="ECO:0000259" key="22">
    <source>
        <dbReference type="Pfam" id="PF17857"/>
    </source>
</evidence>
<keyword evidence="6" id="KW-0970">Cilium biogenesis/degradation</keyword>
<dbReference type="PANTHER" id="PTHR45703:SF1">
    <property type="entry name" value="DYNEINS HEAVY CHAIN"/>
    <property type="match status" value="1"/>
</dbReference>
<evidence type="ECO:0000256" key="2">
    <source>
        <dbReference type="ARBA" id="ARBA00008887"/>
    </source>
</evidence>
<evidence type="ECO:0000313" key="26">
    <source>
        <dbReference type="Proteomes" id="UP000815325"/>
    </source>
</evidence>
<evidence type="ECO:0000259" key="19">
    <source>
        <dbReference type="Pfam" id="PF12780"/>
    </source>
</evidence>
<comment type="subcellular location">
    <subcellularLocation>
        <location evidence="1">Cytoplasm</location>
        <location evidence="1">Cytoskeleton</location>
        <location evidence="1">Cilium axoneme</location>
    </subcellularLocation>
</comment>
<dbReference type="Pfam" id="PF17857">
    <property type="entry name" value="AAA_lid_1"/>
    <property type="match status" value="1"/>
</dbReference>
<evidence type="ECO:0000256" key="12">
    <source>
        <dbReference type="ARBA" id="ARBA00023212"/>
    </source>
</evidence>
<dbReference type="Gene3D" id="1.10.8.1220">
    <property type="match status" value="1"/>
</dbReference>
<feature type="region of interest" description="Disordered" evidence="15">
    <location>
        <begin position="65"/>
        <end position="166"/>
    </location>
</feature>
<evidence type="ECO:0000259" key="17">
    <source>
        <dbReference type="Pfam" id="PF12774"/>
    </source>
</evidence>
<feature type="domain" description="Dynein heavy chain AAA lid" evidence="23">
    <location>
        <begin position="3973"/>
        <end position="4046"/>
    </location>
</feature>
<feature type="domain" description="Dynein heavy chain C-terminal" evidence="24">
    <location>
        <begin position="4081"/>
        <end position="4383"/>
    </location>
</feature>
<feature type="coiled-coil region" evidence="14">
    <location>
        <begin position="3259"/>
        <end position="3321"/>
    </location>
</feature>
<feature type="compositionally biased region" description="Acidic residues" evidence="15">
    <location>
        <begin position="914"/>
        <end position="923"/>
    </location>
</feature>
<dbReference type="Pfam" id="PF18199">
    <property type="entry name" value="Dynein_C"/>
    <property type="match status" value="1"/>
</dbReference>
<keyword evidence="4" id="KW-0493">Microtubule</keyword>
<evidence type="ECO:0000256" key="14">
    <source>
        <dbReference type="SAM" id="Coils"/>
    </source>
</evidence>
<dbReference type="InterPro" id="IPR035699">
    <property type="entry name" value="AAA_6"/>
</dbReference>
<feature type="domain" description="Dynein heavy chain ATP-binding dynein motor region" evidence="20">
    <location>
        <begin position="3403"/>
        <end position="3625"/>
    </location>
</feature>
<feature type="coiled-coil region" evidence="14">
    <location>
        <begin position="1216"/>
        <end position="1243"/>
    </location>
</feature>
<keyword evidence="3" id="KW-0963">Cytoplasm</keyword>
<name>A0ABQ7GJU5_DUNSA</name>
<keyword evidence="12" id="KW-0206">Cytoskeleton</keyword>